<dbReference type="Proteomes" id="UP001501725">
    <property type="component" value="Unassembled WGS sequence"/>
</dbReference>
<feature type="signal peptide" evidence="1">
    <location>
        <begin position="1"/>
        <end position="21"/>
    </location>
</feature>
<dbReference type="RefSeq" id="WP_345256738.1">
    <property type="nucleotide sequence ID" value="NZ_BAABGY010000009.1"/>
</dbReference>
<gene>
    <name evidence="2" type="ORF">GCM10023184_31710</name>
</gene>
<reference evidence="3" key="1">
    <citation type="journal article" date="2019" name="Int. J. Syst. Evol. Microbiol.">
        <title>The Global Catalogue of Microorganisms (GCM) 10K type strain sequencing project: providing services to taxonomists for standard genome sequencing and annotation.</title>
        <authorList>
            <consortium name="The Broad Institute Genomics Platform"/>
            <consortium name="The Broad Institute Genome Sequencing Center for Infectious Disease"/>
            <person name="Wu L."/>
            <person name="Ma J."/>
        </authorList>
    </citation>
    <scope>NUCLEOTIDE SEQUENCE [LARGE SCALE GENOMIC DNA]</scope>
    <source>
        <strain evidence="3">JCM 17919</strain>
    </source>
</reference>
<evidence type="ECO:0000256" key="1">
    <source>
        <dbReference type="SAM" id="SignalP"/>
    </source>
</evidence>
<keyword evidence="1" id="KW-0732">Signal</keyword>
<sequence>MKTLLSLLLILAGPLCGGAQSLPVRPVARYVATPAALAETVVVHMPYAGSTVLSVTGDTAALRTAGVLQVEIVCTDFPASASLTELNAARLEAVYVRFPYLRAVPLHSVQVLRQLDGAEKAPAQGLFHGAVLRFRPRQDAALMKQDLERLEELLRPPLSPEATPAKAPATGDPGIPWVLESGFGTIVPGVQQRFVRRHYPADTILVLTPDGAVRRGYGTKKQYDDRARRYGPFDSVTVAHRVTARVFKAPEPDDEALGPVPLPDSSLFKVLTRNRWTGMPVVADVTGSMYPYTGQLLLWLRQWNAEGFTRRFVFYNDGDATPDEQKVAGRTGGIYSCTCDSFGAVRALVQHTMQRGSGGDSPENTVEALLSTQQRFPDAAFLVLVADNWAPVKDLALAGGITKPVRVVLGGVSGAGVHPHYLDLARRTGGSLHLGDADVTGLAGLREGETLQVGTAVYRLVKGRFEEERP</sequence>
<evidence type="ECO:0000313" key="3">
    <source>
        <dbReference type="Proteomes" id="UP001501725"/>
    </source>
</evidence>
<dbReference type="EMBL" id="BAABGY010000009">
    <property type="protein sequence ID" value="GAA4336408.1"/>
    <property type="molecule type" value="Genomic_DNA"/>
</dbReference>
<name>A0ABP8HAG3_9BACT</name>
<evidence type="ECO:0008006" key="4">
    <source>
        <dbReference type="Google" id="ProtNLM"/>
    </source>
</evidence>
<accession>A0ABP8HAG3</accession>
<keyword evidence="3" id="KW-1185">Reference proteome</keyword>
<evidence type="ECO:0000313" key="2">
    <source>
        <dbReference type="EMBL" id="GAA4336408.1"/>
    </source>
</evidence>
<proteinExistence type="predicted"/>
<feature type="chain" id="PRO_5046929907" description="VWA domain-containing protein" evidence="1">
    <location>
        <begin position="22"/>
        <end position="470"/>
    </location>
</feature>
<protein>
    <recommendedName>
        <fullName evidence="4">VWA domain-containing protein</fullName>
    </recommendedName>
</protein>
<comment type="caution">
    <text evidence="2">The sequence shown here is derived from an EMBL/GenBank/DDBJ whole genome shotgun (WGS) entry which is preliminary data.</text>
</comment>
<organism evidence="2 3">
    <name type="scientific">Flaviaesturariibacter amylovorans</name>
    <dbReference type="NCBI Taxonomy" id="1084520"/>
    <lineage>
        <taxon>Bacteria</taxon>
        <taxon>Pseudomonadati</taxon>
        <taxon>Bacteroidota</taxon>
        <taxon>Chitinophagia</taxon>
        <taxon>Chitinophagales</taxon>
        <taxon>Chitinophagaceae</taxon>
        <taxon>Flaviaestuariibacter</taxon>
    </lineage>
</organism>